<dbReference type="PANTHER" id="PTHR12684:SF2">
    <property type="entry name" value="TRNA 2'-PHOSPHOTRANSFERASE 1"/>
    <property type="match status" value="1"/>
</dbReference>
<dbReference type="InterPro" id="IPR022928">
    <property type="entry name" value="RNA_2'-PTrans_KptA"/>
</dbReference>
<dbReference type="GO" id="GO:0000215">
    <property type="term" value="F:tRNA 2'-phosphotransferase activity"/>
    <property type="evidence" value="ECO:0007669"/>
    <property type="project" value="TreeGrafter"/>
</dbReference>
<dbReference type="InterPro" id="IPR002745">
    <property type="entry name" value="Ptrans_KptA/Tpt1"/>
</dbReference>
<evidence type="ECO:0000313" key="7">
    <source>
        <dbReference type="Proteomes" id="UP000250257"/>
    </source>
</evidence>
<dbReference type="EC" id="2.7.1.-" evidence="5"/>
<proteinExistence type="inferred from homology"/>
<dbReference type="Pfam" id="PF01885">
    <property type="entry name" value="PTS_2-RNA"/>
    <property type="match status" value="1"/>
</dbReference>
<evidence type="ECO:0000256" key="1">
    <source>
        <dbReference type="ARBA" id="ARBA00009836"/>
    </source>
</evidence>
<evidence type="ECO:0000256" key="3">
    <source>
        <dbReference type="ARBA" id="ARBA00023027"/>
    </source>
</evidence>
<sequence>MMNEDNFEKLSKEVSYALRHAPREYKLELDKEGWVPVKQLISSLKEVRHWDSLTESDLREMISKSQKKRHEIVNNKIRALYGHSTPTKITKEEACPPKYLYHGTSPESYKEIMVKGLLPMNRQYVHLSEDINTANLVGSRKTDTPIILSIDTYAAREEGVKFYHGNDQVWLADSVPSKCISVVDEFNQEK</sequence>
<dbReference type="SUPFAM" id="SSF56399">
    <property type="entry name" value="ADP-ribosylation"/>
    <property type="match status" value="1"/>
</dbReference>
<dbReference type="GO" id="GO:0003950">
    <property type="term" value="F:NAD+ poly-ADP-ribosyltransferase activity"/>
    <property type="evidence" value="ECO:0007669"/>
    <property type="project" value="InterPro"/>
</dbReference>
<keyword evidence="3 5" id="KW-0520">NAD</keyword>
<dbReference type="Gene3D" id="3.20.170.30">
    <property type="match status" value="1"/>
</dbReference>
<dbReference type="AlphaFoldDB" id="A0A2X3GKU3"/>
<accession>A0A2X3GKU3</accession>
<reference evidence="6 7" key="1">
    <citation type="submission" date="2018-06" db="EMBL/GenBank/DDBJ databases">
        <authorList>
            <consortium name="Pathogen Informatics"/>
            <person name="Doyle S."/>
        </authorList>
    </citation>
    <scope>NUCLEOTIDE SEQUENCE [LARGE SCALE GENOMIC DNA]</scope>
    <source>
        <strain evidence="6 7">NCTC13940</strain>
    </source>
</reference>
<dbReference type="Proteomes" id="UP000250257">
    <property type="component" value="Unassembled WGS sequence"/>
</dbReference>
<dbReference type="InterPro" id="IPR042080">
    <property type="entry name" value="RNA_2'-PTrans_N"/>
</dbReference>
<dbReference type="PANTHER" id="PTHR12684">
    <property type="entry name" value="PUTATIVE PHOSPHOTRANSFERASE"/>
    <property type="match status" value="1"/>
</dbReference>
<organism evidence="6 7">
    <name type="scientific">Listeria fleischmannii subsp. fleischmannii</name>
    <dbReference type="NCBI Taxonomy" id="1671902"/>
    <lineage>
        <taxon>Bacteria</taxon>
        <taxon>Bacillati</taxon>
        <taxon>Bacillota</taxon>
        <taxon>Bacilli</taxon>
        <taxon>Bacillales</taxon>
        <taxon>Listeriaceae</taxon>
        <taxon>Listeria</taxon>
    </lineage>
</organism>
<comment type="function">
    <text evidence="4 5">Removes the 2'-phosphate from RNA via an intermediate in which the phosphate is ADP-ribosylated by NAD followed by a presumed transesterification to release the RNA and generate ADP-ribose 1''-2''-cyclic phosphate (APPR&gt;P). May function as an ADP-ribosylase.</text>
</comment>
<evidence type="ECO:0000256" key="2">
    <source>
        <dbReference type="ARBA" id="ARBA00022679"/>
    </source>
</evidence>
<comment type="similarity">
    <text evidence="1 5">Belongs to the KptA/TPT1 family.</text>
</comment>
<name>A0A2X3GKU3_9LIST</name>
<keyword evidence="2 5" id="KW-0808">Transferase</keyword>
<dbReference type="GO" id="GO:0006388">
    <property type="term" value="P:tRNA splicing, via endonucleolytic cleavage and ligation"/>
    <property type="evidence" value="ECO:0007669"/>
    <property type="project" value="UniProtKB-UniRule"/>
</dbReference>
<dbReference type="InterPro" id="IPR042081">
    <property type="entry name" value="RNA_2'-PTrans_C"/>
</dbReference>
<gene>
    <name evidence="5" type="primary">kptA</name>
    <name evidence="6" type="ORF">NCTC13940_01276</name>
</gene>
<dbReference type="EMBL" id="UAWT01000012">
    <property type="protein sequence ID" value="SQC68848.1"/>
    <property type="molecule type" value="Genomic_DNA"/>
</dbReference>
<dbReference type="Gene3D" id="1.10.10.970">
    <property type="entry name" value="RNA 2'-phosphotransferase, Tpt1/KptA family, N-terminal domain"/>
    <property type="match status" value="1"/>
</dbReference>
<evidence type="ECO:0000256" key="5">
    <source>
        <dbReference type="HAMAP-Rule" id="MF_00299"/>
    </source>
</evidence>
<evidence type="ECO:0000313" key="6">
    <source>
        <dbReference type="EMBL" id="SQC68848.1"/>
    </source>
</evidence>
<protein>
    <recommendedName>
        <fullName evidence="5">Probable RNA 2'-phosphotransferase</fullName>
        <ecNumber evidence="5">2.7.1.-</ecNumber>
    </recommendedName>
</protein>
<dbReference type="HAMAP" id="MF_00299">
    <property type="entry name" value="KptA"/>
    <property type="match status" value="1"/>
</dbReference>
<evidence type="ECO:0000256" key="4">
    <source>
        <dbReference type="ARBA" id="ARBA00025212"/>
    </source>
</evidence>